<dbReference type="Gene3D" id="3.40.50.410">
    <property type="entry name" value="von Willebrand factor, type A domain"/>
    <property type="match status" value="1"/>
</dbReference>
<feature type="domain" description="VWFA" evidence="1">
    <location>
        <begin position="72"/>
        <end position="240"/>
    </location>
</feature>
<dbReference type="Proteomes" id="UP000193978">
    <property type="component" value="Chromosome"/>
</dbReference>
<dbReference type="PANTHER" id="PTHR33608:SF6">
    <property type="entry name" value="BLL2464 PROTEIN"/>
    <property type="match status" value="1"/>
</dbReference>
<dbReference type="InterPro" id="IPR036465">
    <property type="entry name" value="vWFA_dom_sf"/>
</dbReference>
<dbReference type="InterPro" id="IPR002035">
    <property type="entry name" value="VWF_A"/>
</dbReference>
<dbReference type="RefSeq" id="WP_085770565.1">
    <property type="nucleotide sequence ID" value="NZ_AP027149.1"/>
</dbReference>
<name>A0A1W6MSN0_9HYPH</name>
<dbReference type="STRING" id="655015.B1812_04800"/>
<sequence length="281" mass="31803">MNAPREILYHPRGRFRSNHLGPHASTEVGGFGVFRDQAPFLRYPDARRIDIRASLRDPFEQVYVRRFEQRQSIDVVAIVDASASMGFTGAGDSFALACRTVESLAYSATKIGDRFGLISCDERVRNNMLLPPTRSRSLALRAAWRLREERPDGRNAEGFLAAAKALGVTRKLVFLISDFRWPRRLLERVFDAFALHDASPLVILDSAEESPPAWGLLELIDSESGARRLWAMRPSLRARWIEQEKGRQAFLTQLAADRCRAPIFMRDSFDPEVLSLQLMAA</sequence>
<dbReference type="OrthoDB" id="7779014at2"/>
<keyword evidence="3" id="KW-1185">Reference proteome</keyword>
<dbReference type="AlphaFoldDB" id="A0A1W6MSN0"/>
<accession>A0A1W6MSN0</accession>
<dbReference type="PANTHER" id="PTHR33608">
    <property type="entry name" value="BLL2464 PROTEIN"/>
    <property type="match status" value="1"/>
</dbReference>
<dbReference type="Pfam" id="PF01882">
    <property type="entry name" value="DUF58"/>
    <property type="match status" value="1"/>
</dbReference>
<reference evidence="2 3" key="1">
    <citation type="submission" date="2017-02" db="EMBL/GenBank/DDBJ databases">
        <authorList>
            <person name="Peterson S.W."/>
        </authorList>
    </citation>
    <scope>NUCLEOTIDE SEQUENCE [LARGE SCALE GENOMIC DNA]</scope>
    <source>
        <strain evidence="2 3">S285</strain>
    </source>
</reference>
<evidence type="ECO:0000259" key="1">
    <source>
        <dbReference type="SMART" id="SM00327"/>
    </source>
</evidence>
<dbReference type="EMBL" id="CP019948">
    <property type="protein sequence ID" value="ARN80499.1"/>
    <property type="molecule type" value="Genomic_DNA"/>
</dbReference>
<dbReference type="SUPFAM" id="SSF53300">
    <property type="entry name" value="vWA-like"/>
    <property type="match status" value="1"/>
</dbReference>
<dbReference type="InterPro" id="IPR002881">
    <property type="entry name" value="DUF58"/>
</dbReference>
<protein>
    <submittedName>
        <fullName evidence="2">MxaS protein</fullName>
    </submittedName>
</protein>
<evidence type="ECO:0000313" key="2">
    <source>
        <dbReference type="EMBL" id="ARN80499.1"/>
    </source>
</evidence>
<organism evidence="2 3">
    <name type="scientific">Methylocystis bryophila</name>
    <dbReference type="NCBI Taxonomy" id="655015"/>
    <lineage>
        <taxon>Bacteria</taxon>
        <taxon>Pseudomonadati</taxon>
        <taxon>Pseudomonadota</taxon>
        <taxon>Alphaproteobacteria</taxon>
        <taxon>Hyphomicrobiales</taxon>
        <taxon>Methylocystaceae</taxon>
        <taxon>Methylocystis</taxon>
    </lineage>
</organism>
<evidence type="ECO:0000313" key="3">
    <source>
        <dbReference type="Proteomes" id="UP000193978"/>
    </source>
</evidence>
<dbReference type="KEGG" id="mbry:B1812_04800"/>
<gene>
    <name evidence="2" type="ORF">B1812_04800</name>
</gene>
<dbReference type="SMART" id="SM00327">
    <property type="entry name" value="VWA"/>
    <property type="match status" value="1"/>
</dbReference>
<proteinExistence type="predicted"/>